<dbReference type="InterPro" id="IPR000160">
    <property type="entry name" value="GGDEF_dom"/>
</dbReference>
<dbReference type="SMART" id="SM00267">
    <property type="entry name" value="GGDEF"/>
    <property type="match status" value="1"/>
</dbReference>
<dbReference type="Pfam" id="PF00563">
    <property type="entry name" value="EAL"/>
    <property type="match status" value="1"/>
</dbReference>
<dbReference type="CDD" id="cd01948">
    <property type="entry name" value="EAL"/>
    <property type="match status" value="1"/>
</dbReference>
<dbReference type="EMBL" id="JAXAVX010000006">
    <property type="protein sequence ID" value="MDX8152519.1"/>
    <property type="molecule type" value="Genomic_DNA"/>
</dbReference>
<dbReference type="PANTHER" id="PTHR33121">
    <property type="entry name" value="CYCLIC DI-GMP PHOSPHODIESTERASE PDEF"/>
    <property type="match status" value="1"/>
</dbReference>
<dbReference type="RefSeq" id="WP_319954675.1">
    <property type="nucleotide sequence ID" value="NZ_JAXAVX010000006.1"/>
</dbReference>
<gene>
    <name evidence="3" type="ORF">SK069_13010</name>
</gene>
<dbReference type="PROSITE" id="PS50883">
    <property type="entry name" value="EAL"/>
    <property type="match status" value="1"/>
</dbReference>
<dbReference type="Gene3D" id="3.20.20.450">
    <property type="entry name" value="EAL domain"/>
    <property type="match status" value="1"/>
</dbReference>
<keyword evidence="4" id="KW-1185">Reference proteome</keyword>
<name>A0ABU4VLG8_9ACTN</name>
<dbReference type="InterPro" id="IPR043128">
    <property type="entry name" value="Rev_trsase/Diguanyl_cyclase"/>
</dbReference>
<protein>
    <submittedName>
        <fullName evidence="3">Bifunctional diguanylate cyclase/phosphodiesterase</fullName>
    </submittedName>
</protein>
<comment type="caution">
    <text evidence="3">The sequence shown here is derived from an EMBL/GenBank/DDBJ whole genome shotgun (WGS) entry which is preliminary data.</text>
</comment>
<dbReference type="CDD" id="cd01949">
    <property type="entry name" value="GGDEF"/>
    <property type="match status" value="1"/>
</dbReference>
<feature type="domain" description="EAL" evidence="1">
    <location>
        <begin position="365"/>
        <end position="618"/>
    </location>
</feature>
<dbReference type="InterPro" id="IPR035919">
    <property type="entry name" value="EAL_sf"/>
</dbReference>
<dbReference type="InterPro" id="IPR029787">
    <property type="entry name" value="Nucleotide_cyclase"/>
</dbReference>
<dbReference type="Pfam" id="PF00990">
    <property type="entry name" value="GGDEF"/>
    <property type="match status" value="1"/>
</dbReference>
<dbReference type="SMART" id="SM00052">
    <property type="entry name" value="EAL"/>
    <property type="match status" value="1"/>
</dbReference>
<evidence type="ECO:0000259" key="1">
    <source>
        <dbReference type="PROSITE" id="PS50883"/>
    </source>
</evidence>
<reference evidence="3 4" key="1">
    <citation type="submission" date="2023-11" db="EMBL/GenBank/DDBJ databases">
        <authorList>
            <person name="Xu M."/>
            <person name="Jiang T."/>
        </authorList>
    </citation>
    <scope>NUCLEOTIDE SEQUENCE [LARGE SCALE GENOMIC DNA]</scope>
    <source>
        <strain evidence="3 4">SD</strain>
    </source>
</reference>
<evidence type="ECO:0000259" key="2">
    <source>
        <dbReference type="PROSITE" id="PS50887"/>
    </source>
</evidence>
<dbReference type="PROSITE" id="PS50887">
    <property type="entry name" value="GGDEF"/>
    <property type="match status" value="1"/>
</dbReference>
<dbReference type="PANTHER" id="PTHR33121:SF70">
    <property type="entry name" value="SIGNALING PROTEIN YKOW"/>
    <property type="match status" value="1"/>
</dbReference>
<evidence type="ECO:0000313" key="3">
    <source>
        <dbReference type="EMBL" id="MDX8152519.1"/>
    </source>
</evidence>
<organism evidence="3 4">
    <name type="scientific">Patulibacter brassicae</name>
    <dbReference type="NCBI Taxonomy" id="1705717"/>
    <lineage>
        <taxon>Bacteria</taxon>
        <taxon>Bacillati</taxon>
        <taxon>Actinomycetota</taxon>
        <taxon>Thermoleophilia</taxon>
        <taxon>Solirubrobacterales</taxon>
        <taxon>Patulibacteraceae</taxon>
        <taxon>Patulibacter</taxon>
    </lineage>
</organism>
<sequence>MSQQREIGTARATDLLAAWAVHFAGTAARGFDRAAQAAAADLGTSLGVDHLSLSLSLPSRDRREVVAWSTAGEIGDVQRRALVDLAGDEPLVVPDRDAHDVPPALRAALLDADLGAVVLVPLGAPKDDPGNGPELTPGSHLLAGRRSGSPWSPDQTAVLRGAGRVAAATYLVARGVAGAEHHPAVAEALRSIGHRDPVTGLGNRTGLREHLDRIIAEGPGPVAVAFVDLERFKRINDTLGHLLGDLLLERVAEQLTAAIRSAGAPEGTTAFRFNSADFVVVIPGGGEEAAEDLLGVIAAAMVEPVDVNGHRVSLQSRGGIAVGPRDGGTADQLIGAADLAMLAAKARGTTRETFTPELAERARMRLAIEERLPRALEDGGLNVVYQPLLRLADRSLFGVETLARWKDRELGTVSPGEFVPIASATGSIVALGRVVLDLTLRQAREWRRAGSVAPAAVNVSAEELRTEDYADVVLNALRAHGLPAGALEVEISEATMIDHDEAAIHTLRRLEAAGVRLALDDFGARFSSLAHLRNVRLHHIKLDRDLVERVDSSTTDRAIVKAVVDVARALQADVTGEGIEREATIDALLELGVDVGQGHALARPGSPDQVMDLLVRPAAD</sequence>
<dbReference type="SUPFAM" id="SSF55073">
    <property type="entry name" value="Nucleotide cyclase"/>
    <property type="match status" value="1"/>
</dbReference>
<dbReference type="InterPro" id="IPR001633">
    <property type="entry name" value="EAL_dom"/>
</dbReference>
<accession>A0ABU4VLG8</accession>
<dbReference type="Proteomes" id="UP001277761">
    <property type="component" value="Unassembled WGS sequence"/>
</dbReference>
<proteinExistence type="predicted"/>
<dbReference type="SUPFAM" id="SSF141868">
    <property type="entry name" value="EAL domain-like"/>
    <property type="match status" value="1"/>
</dbReference>
<dbReference type="NCBIfam" id="TIGR00254">
    <property type="entry name" value="GGDEF"/>
    <property type="match status" value="1"/>
</dbReference>
<feature type="domain" description="GGDEF" evidence="2">
    <location>
        <begin position="220"/>
        <end position="357"/>
    </location>
</feature>
<evidence type="ECO:0000313" key="4">
    <source>
        <dbReference type="Proteomes" id="UP001277761"/>
    </source>
</evidence>
<dbReference type="InterPro" id="IPR050706">
    <property type="entry name" value="Cyclic-di-GMP_PDE-like"/>
</dbReference>
<dbReference type="Gene3D" id="3.30.70.270">
    <property type="match status" value="1"/>
</dbReference>